<evidence type="ECO:0000256" key="1">
    <source>
        <dbReference type="ARBA" id="ARBA00005525"/>
    </source>
</evidence>
<dbReference type="InterPro" id="IPR036291">
    <property type="entry name" value="NAD(P)-bd_dom_sf"/>
</dbReference>
<comment type="catalytic activity">
    <reaction evidence="6 9">
        <text>L-proline + NADP(+) = (S)-1-pyrroline-5-carboxylate + NADPH + 2 H(+)</text>
        <dbReference type="Rhea" id="RHEA:14109"/>
        <dbReference type="ChEBI" id="CHEBI:15378"/>
        <dbReference type="ChEBI" id="CHEBI:17388"/>
        <dbReference type="ChEBI" id="CHEBI:57783"/>
        <dbReference type="ChEBI" id="CHEBI:58349"/>
        <dbReference type="ChEBI" id="CHEBI:60039"/>
        <dbReference type="EC" id="1.5.1.2"/>
    </reaction>
</comment>
<evidence type="ECO:0000256" key="6">
    <source>
        <dbReference type="HAMAP-Rule" id="MF_01925"/>
    </source>
</evidence>
<dbReference type="PANTHER" id="PTHR11645">
    <property type="entry name" value="PYRROLINE-5-CARBOXYLATE REDUCTASE"/>
    <property type="match status" value="1"/>
</dbReference>
<keyword evidence="6" id="KW-0963">Cytoplasm</keyword>
<dbReference type="InterPro" id="IPR008927">
    <property type="entry name" value="6-PGluconate_DH-like_C_sf"/>
</dbReference>
<dbReference type="InterPro" id="IPR053790">
    <property type="entry name" value="P5CR-like_CS"/>
</dbReference>
<evidence type="ECO:0000256" key="7">
    <source>
        <dbReference type="NCBIfam" id="TIGR00112"/>
    </source>
</evidence>
<evidence type="ECO:0000256" key="4">
    <source>
        <dbReference type="ARBA" id="ARBA00023002"/>
    </source>
</evidence>
<dbReference type="PANTHER" id="PTHR11645:SF49">
    <property type="entry name" value="PYRROLINE-5-CARBOXYLATE REDUCTASE 1"/>
    <property type="match status" value="1"/>
</dbReference>
<dbReference type="Gene3D" id="3.40.50.720">
    <property type="entry name" value="NAD(P)-binding Rossmann-like Domain"/>
    <property type="match status" value="1"/>
</dbReference>
<dbReference type="SUPFAM" id="SSF48179">
    <property type="entry name" value="6-phosphogluconate dehydrogenase C-terminal domain-like"/>
    <property type="match status" value="1"/>
</dbReference>
<dbReference type="InterPro" id="IPR000304">
    <property type="entry name" value="Pyrroline-COOH_reductase"/>
</dbReference>
<dbReference type="InterPro" id="IPR029036">
    <property type="entry name" value="P5CR_dimer"/>
</dbReference>
<dbReference type="FunFam" id="1.10.3730.10:FF:000001">
    <property type="entry name" value="Pyrroline-5-carboxylate reductase"/>
    <property type="match status" value="1"/>
</dbReference>
<evidence type="ECO:0000259" key="10">
    <source>
        <dbReference type="Pfam" id="PF03807"/>
    </source>
</evidence>
<evidence type="ECO:0000256" key="8">
    <source>
        <dbReference type="PIRSR" id="PIRSR000193-1"/>
    </source>
</evidence>
<keyword evidence="13" id="KW-1185">Reference proteome</keyword>
<dbReference type="AlphaFoldDB" id="A0A7Y0PMS6"/>
<organism evidence="12 13">
    <name type="scientific">Niallia alba</name>
    <dbReference type="NCBI Taxonomy" id="2729105"/>
    <lineage>
        <taxon>Bacteria</taxon>
        <taxon>Bacillati</taxon>
        <taxon>Bacillota</taxon>
        <taxon>Bacilli</taxon>
        <taxon>Bacillales</taxon>
        <taxon>Bacillaceae</taxon>
        <taxon>Niallia</taxon>
    </lineage>
</organism>
<dbReference type="GO" id="GO:0004735">
    <property type="term" value="F:pyrroline-5-carboxylate reductase activity"/>
    <property type="evidence" value="ECO:0007669"/>
    <property type="project" value="UniProtKB-UniRule"/>
</dbReference>
<dbReference type="InterPro" id="IPR028939">
    <property type="entry name" value="P5C_Rdtase_cat_N"/>
</dbReference>
<feature type="domain" description="Pyrroline-5-carboxylate reductase dimerisation" evidence="11">
    <location>
        <begin position="162"/>
        <end position="266"/>
    </location>
</feature>
<dbReference type="EC" id="1.5.1.2" evidence="6 7"/>
<dbReference type="UniPathway" id="UPA00098">
    <property type="reaction ID" value="UER00361"/>
</dbReference>
<dbReference type="PROSITE" id="PS00521">
    <property type="entry name" value="P5CR"/>
    <property type="match status" value="1"/>
</dbReference>
<keyword evidence="2 6" id="KW-0641">Proline biosynthesis</keyword>
<keyword evidence="3 6" id="KW-0521">NADP</keyword>
<evidence type="ECO:0000259" key="11">
    <source>
        <dbReference type="Pfam" id="PF14748"/>
    </source>
</evidence>
<name>A0A7Y0PMS6_9BACI</name>
<reference evidence="12 13" key="1">
    <citation type="submission" date="2020-04" db="EMBL/GenBank/DDBJ databases">
        <title>Bacillus sp. UniB3 isolated from commercial digestive syrup.</title>
        <authorList>
            <person name="Thorat V."/>
            <person name="Kirdat K."/>
            <person name="Tiwarekar B."/>
            <person name="Yadav A."/>
        </authorList>
    </citation>
    <scope>NUCLEOTIDE SEQUENCE [LARGE SCALE GENOMIC DNA]</scope>
    <source>
        <strain evidence="12 13">UniB3</strain>
    </source>
</reference>
<comment type="subcellular location">
    <subcellularLocation>
        <location evidence="6">Cytoplasm</location>
    </subcellularLocation>
</comment>
<comment type="catalytic activity">
    <reaction evidence="6">
        <text>L-proline + NAD(+) = (S)-1-pyrroline-5-carboxylate + NADH + 2 H(+)</text>
        <dbReference type="Rhea" id="RHEA:14105"/>
        <dbReference type="ChEBI" id="CHEBI:15378"/>
        <dbReference type="ChEBI" id="CHEBI:17388"/>
        <dbReference type="ChEBI" id="CHEBI:57540"/>
        <dbReference type="ChEBI" id="CHEBI:57945"/>
        <dbReference type="ChEBI" id="CHEBI:60039"/>
        <dbReference type="EC" id="1.5.1.2"/>
    </reaction>
</comment>
<evidence type="ECO:0000256" key="2">
    <source>
        <dbReference type="ARBA" id="ARBA00022650"/>
    </source>
</evidence>
<evidence type="ECO:0000256" key="9">
    <source>
        <dbReference type="RuleBase" id="RU003903"/>
    </source>
</evidence>
<accession>A0A7Y0PMS6</accession>
<sequence>MNKLAIIGAGSMSEALISGIVSSKMCETTDITVTNRGNENRLIELQERYGINYSFDLEKVIGNADVIILAMKPKDVREATLQWKDYLSERTLLISVLAGVSMDSLQRLIDQKVPIARAMPNTSAMVGKSATGIAFNSFVVNEQKQFVLDLFKTVGLVTVVEEEQLDAITGLSGSGPAYIYYLVEAMEKGGLKIGLDREVANELIVQTLIGAAEMIAVSSKSPQELRKNVTSPGGTTEAGLRILEQFDVQNAFISCIEEATAQSKKMGKALTDELKLSK</sequence>
<dbReference type="SUPFAM" id="SSF51735">
    <property type="entry name" value="NAD(P)-binding Rossmann-fold domains"/>
    <property type="match status" value="1"/>
</dbReference>
<comment type="function">
    <text evidence="5 6">Catalyzes the reduction of 1-pyrroline-5-carboxylate (PCA) to L-proline.</text>
</comment>
<dbReference type="HAMAP" id="MF_01925">
    <property type="entry name" value="P5C_reductase"/>
    <property type="match status" value="1"/>
</dbReference>
<evidence type="ECO:0000313" key="13">
    <source>
        <dbReference type="Proteomes" id="UP000588491"/>
    </source>
</evidence>
<dbReference type="GO" id="GO:0055129">
    <property type="term" value="P:L-proline biosynthetic process"/>
    <property type="evidence" value="ECO:0007669"/>
    <property type="project" value="UniProtKB-UniRule"/>
</dbReference>
<gene>
    <name evidence="6 12" type="primary">proC</name>
    <name evidence="12" type="ORF">HHU08_15360</name>
</gene>
<evidence type="ECO:0000256" key="3">
    <source>
        <dbReference type="ARBA" id="ARBA00022857"/>
    </source>
</evidence>
<dbReference type="GO" id="GO:0005737">
    <property type="term" value="C:cytoplasm"/>
    <property type="evidence" value="ECO:0007669"/>
    <property type="project" value="UniProtKB-SubCell"/>
</dbReference>
<dbReference type="Proteomes" id="UP000588491">
    <property type="component" value="Unassembled WGS sequence"/>
</dbReference>
<feature type="binding site" evidence="8">
    <location>
        <begin position="7"/>
        <end position="12"/>
    </location>
    <ligand>
        <name>NADP(+)</name>
        <dbReference type="ChEBI" id="CHEBI:58349"/>
    </ligand>
</feature>
<protein>
    <recommendedName>
        <fullName evidence="6 7">Pyrroline-5-carboxylate reductase</fullName>
        <shortName evidence="6">P5C reductase</shortName>
        <shortName evidence="6">P5CR</shortName>
        <ecNumber evidence="6 7">1.5.1.2</ecNumber>
    </recommendedName>
    <alternativeName>
        <fullName evidence="6">PCA reductase</fullName>
    </alternativeName>
</protein>
<dbReference type="Pfam" id="PF03807">
    <property type="entry name" value="F420_oxidored"/>
    <property type="match status" value="1"/>
</dbReference>
<dbReference type="EMBL" id="JABBPK010000001">
    <property type="protein sequence ID" value="NMO78362.1"/>
    <property type="molecule type" value="Genomic_DNA"/>
</dbReference>
<feature type="domain" description="Pyrroline-5-carboxylate reductase catalytic N-terminal" evidence="10">
    <location>
        <begin position="3"/>
        <end position="99"/>
    </location>
</feature>
<feature type="binding site" evidence="8">
    <location>
        <begin position="70"/>
        <end position="73"/>
    </location>
    <ligand>
        <name>NADP(+)</name>
        <dbReference type="ChEBI" id="CHEBI:58349"/>
    </ligand>
</feature>
<dbReference type="PIRSF" id="PIRSF000193">
    <property type="entry name" value="Pyrrol-5-carb_rd"/>
    <property type="match status" value="1"/>
</dbReference>
<dbReference type="Gene3D" id="1.10.3730.10">
    <property type="entry name" value="ProC C-terminal domain-like"/>
    <property type="match status" value="1"/>
</dbReference>
<comment type="pathway">
    <text evidence="6 9">Amino-acid biosynthesis; L-proline biosynthesis; L-proline from L-glutamate 5-semialdehyde: step 1/1.</text>
</comment>
<dbReference type="NCBIfam" id="TIGR00112">
    <property type="entry name" value="proC"/>
    <property type="match status" value="1"/>
</dbReference>
<evidence type="ECO:0000313" key="12">
    <source>
        <dbReference type="EMBL" id="NMO78362.1"/>
    </source>
</evidence>
<dbReference type="RefSeq" id="WP_016203234.1">
    <property type="nucleotide sequence ID" value="NZ_JABBPK010000001.1"/>
</dbReference>
<comment type="similarity">
    <text evidence="1 6 9">Belongs to the pyrroline-5-carboxylate reductase family.</text>
</comment>
<comment type="caution">
    <text evidence="12">The sequence shown here is derived from an EMBL/GenBank/DDBJ whole genome shotgun (WGS) entry which is preliminary data.</text>
</comment>
<dbReference type="Pfam" id="PF14748">
    <property type="entry name" value="P5CR_dimer"/>
    <property type="match status" value="1"/>
</dbReference>
<keyword evidence="6 9" id="KW-0028">Amino-acid biosynthesis</keyword>
<proteinExistence type="inferred from homology"/>
<keyword evidence="4 6" id="KW-0560">Oxidoreductase</keyword>
<evidence type="ECO:0000256" key="5">
    <source>
        <dbReference type="ARBA" id="ARBA00058118"/>
    </source>
</evidence>